<dbReference type="FunFam" id="1.20.1080.10:FF:000064">
    <property type="entry name" value="Uncharacterized protein"/>
    <property type="match status" value="1"/>
</dbReference>
<keyword evidence="6" id="KW-0677">Repeat</keyword>
<evidence type="ECO:0000256" key="3">
    <source>
        <dbReference type="ARBA" id="ARBA00022448"/>
    </source>
</evidence>
<evidence type="ECO:0000313" key="15">
    <source>
        <dbReference type="Proteomes" id="UP000524558"/>
    </source>
</evidence>
<dbReference type="PANTHER" id="PTHR43829">
    <property type="entry name" value="AQUAPORIN OR AQUAGLYCEROPORIN RELATED"/>
    <property type="match status" value="1"/>
</dbReference>
<comment type="caution">
    <text evidence="14">The sequence shown here is derived from an EMBL/GenBank/DDBJ whole genome shotgun (WGS) entry which is preliminary data.</text>
</comment>
<evidence type="ECO:0000256" key="10">
    <source>
        <dbReference type="ARBA" id="ARBA00034651"/>
    </source>
</evidence>
<feature type="non-terminal residue" evidence="14">
    <location>
        <position position="1"/>
    </location>
</feature>
<dbReference type="PANTHER" id="PTHR43829:SF13">
    <property type="entry name" value="AQUAPORIN-10"/>
    <property type="match status" value="1"/>
</dbReference>
<evidence type="ECO:0000256" key="7">
    <source>
        <dbReference type="ARBA" id="ARBA00022989"/>
    </source>
</evidence>
<feature type="non-terminal residue" evidence="14">
    <location>
        <position position="248"/>
    </location>
</feature>
<dbReference type="GO" id="GO:0015254">
    <property type="term" value="F:glycerol channel activity"/>
    <property type="evidence" value="ECO:0007669"/>
    <property type="project" value="TreeGrafter"/>
</dbReference>
<feature type="transmembrane region" description="Helical" evidence="13">
    <location>
        <begin position="24"/>
        <end position="46"/>
    </location>
</feature>
<evidence type="ECO:0000256" key="13">
    <source>
        <dbReference type="SAM" id="Phobius"/>
    </source>
</evidence>
<evidence type="ECO:0000256" key="8">
    <source>
        <dbReference type="ARBA" id="ARBA00023136"/>
    </source>
</evidence>
<comment type="subcellular location">
    <subcellularLocation>
        <location evidence="1">Cell membrane</location>
        <topology evidence="1">Multi-pass membrane protein</topology>
    </subcellularLocation>
</comment>
<dbReference type="PRINTS" id="PR02015">
    <property type="entry name" value="AQUAPORIN3"/>
</dbReference>
<dbReference type="InterPro" id="IPR000425">
    <property type="entry name" value="MIP"/>
</dbReference>
<keyword evidence="15" id="KW-1185">Reference proteome</keyword>
<dbReference type="PRINTS" id="PR00783">
    <property type="entry name" value="MINTRINSICP"/>
</dbReference>
<evidence type="ECO:0000256" key="4">
    <source>
        <dbReference type="ARBA" id="ARBA00022475"/>
    </source>
</evidence>
<dbReference type="EMBL" id="VYZF01008645">
    <property type="protein sequence ID" value="NWT49324.1"/>
    <property type="molecule type" value="Genomic_DNA"/>
</dbReference>
<evidence type="ECO:0000256" key="12">
    <source>
        <dbReference type="RuleBase" id="RU000477"/>
    </source>
</evidence>
<dbReference type="InterPro" id="IPR023271">
    <property type="entry name" value="Aquaporin-like"/>
</dbReference>
<dbReference type="InterPro" id="IPR050363">
    <property type="entry name" value="MIP/Aquaporin"/>
</dbReference>
<name>A0A7K5P433_CHRMC</name>
<dbReference type="AlphaFoldDB" id="A0A7K5P433"/>
<evidence type="ECO:0000256" key="11">
    <source>
        <dbReference type="ARBA" id="ARBA00049405"/>
    </source>
</evidence>
<dbReference type="GO" id="GO:0015204">
    <property type="term" value="F:urea transmembrane transporter activity"/>
    <property type="evidence" value="ECO:0007669"/>
    <property type="project" value="TreeGrafter"/>
</dbReference>
<gene>
    <name evidence="14" type="primary">Aqp10</name>
    <name evidence="14" type="ORF">CHRMAC_R04146</name>
</gene>
<organism evidence="14 15">
    <name type="scientific">Chroicocephalus maculipennis</name>
    <name type="common">Brown-hooded gull</name>
    <name type="synonym">Larus maculipennis</name>
    <dbReference type="NCBI Taxonomy" id="287016"/>
    <lineage>
        <taxon>Eukaryota</taxon>
        <taxon>Metazoa</taxon>
        <taxon>Chordata</taxon>
        <taxon>Craniata</taxon>
        <taxon>Vertebrata</taxon>
        <taxon>Euteleostomi</taxon>
        <taxon>Archelosauria</taxon>
        <taxon>Archosauria</taxon>
        <taxon>Dinosauria</taxon>
        <taxon>Saurischia</taxon>
        <taxon>Theropoda</taxon>
        <taxon>Coelurosauria</taxon>
        <taxon>Aves</taxon>
        <taxon>Neognathae</taxon>
        <taxon>Neoaves</taxon>
        <taxon>Charadriiformes</taxon>
        <taxon>Laridae</taxon>
        <taxon>Chroicocephalus</taxon>
    </lineage>
</organism>
<dbReference type="Pfam" id="PF00230">
    <property type="entry name" value="MIP"/>
    <property type="match status" value="1"/>
</dbReference>
<sequence length="248" mass="26510">MGSASFLKKAQALLRVRNQLARECLAELLSVFVLMLITLSGSAQMVTTSETKGNYLSAYLAGALAIMVAIHTGGGVSGAHLNPAYSFAVCLLEQFPWWKFPIYVAVQTLGSFIAAGAVYFLYYDAIWHYSNGTLTTSGPRETASIFATYPADYVSIANGFLDQVIGTGMLILGVLAITDTRNKPVPKGLESVAVALLVLSIEVSMGANCGCPMNPARDFGPRLFTYVAGWGAEVFRWVEGQGQGGGWQ</sequence>
<evidence type="ECO:0000256" key="6">
    <source>
        <dbReference type="ARBA" id="ARBA00022737"/>
    </source>
</evidence>
<evidence type="ECO:0000313" key="14">
    <source>
        <dbReference type="EMBL" id="NWT49324.1"/>
    </source>
</evidence>
<keyword evidence="7 13" id="KW-1133">Transmembrane helix</keyword>
<keyword evidence="9" id="KW-0325">Glycoprotein</keyword>
<dbReference type="InterPro" id="IPR023275">
    <property type="entry name" value="Aquaporin_3"/>
</dbReference>
<evidence type="ECO:0000256" key="2">
    <source>
        <dbReference type="ARBA" id="ARBA00006175"/>
    </source>
</evidence>
<comment type="catalytic activity">
    <reaction evidence="10">
        <text>H2O(in) = H2O(out)</text>
        <dbReference type="Rhea" id="RHEA:29667"/>
        <dbReference type="ChEBI" id="CHEBI:15377"/>
    </reaction>
</comment>
<reference evidence="14 15" key="1">
    <citation type="submission" date="2019-09" db="EMBL/GenBank/DDBJ databases">
        <title>Bird 10,000 Genomes (B10K) Project - Family phase.</title>
        <authorList>
            <person name="Zhang G."/>
        </authorList>
    </citation>
    <scope>NUCLEOTIDE SEQUENCE [LARGE SCALE GENOMIC DNA]</scope>
    <source>
        <strain evidence="14">B10K-DU-021-33</strain>
        <tissue evidence="14">Mixed tissue sample</tissue>
    </source>
</reference>
<evidence type="ECO:0000256" key="9">
    <source>
        <dbReference type="ARBA" id="ARBA00023180"/>
    </source>
</evidence>
<accession>A0A7K5P433</accession>
<keyword evidence="3 12" id="KW-0813">Transport</keyword>
<keyword evidence="4" id="KW-1003">Cell membrane</keyword>
<feature type="transmembrane region" description="Helical" evidence="13">
    <location>
        <begin position="156"/>
        <end position="177"/>
    </location>
</feature>
<dbReference type="SUPFAM" id="SSF81338">
    <property type="entry name" value="Aquaporin-like"/>
    <property type="match status" value="1"/>
</dbReference>
<feature type="transmembrane region" description="Helical" evidence="13">
    <location>
        <begin position="100"/>
        <end position="122"/>
    </location>
</feature>
<dbReference type="GO" id="GO:0015250">
    <property type="term" value="F:water channel activity"/>
    <property type="evidence" value="ECO:0007669"/>
    <property type="project" value="TreeGrafter"/>
</dbReference>
<feature type="transmembrane region" description="Helical" evidence="13">
    <location>
        <begin position="58"/>
        <end position="79"/>
    </location>
</feature>
<keyword evidence="8 13" id="KW-0472">Membrane</keyword>
<evidence type="ECO:0000256" key="5">
    <source>
        <dbReference type="ARBA" id="ARBA00022692"/>
    </source>
</evidence>
<keyword evidence="5 12" id="KW-0812">Transmembrane</keyword>
<dbReference type="GO" id="GO:0016323">
    <property type="term" value="C:basolateral plasma membrane"/>
    <property type="evidence" value="ECO:0007669"/>
    <property type="project" value="TreeGrafter"/>
</dbReference>
<dbReference type="Proteomes" id="UP000524558">
    <property type="component" value="Unassembled WGS sequence"/>
</dbReference>
<comment type="catalytic activity">
    <reaction evidence="11">
        <text>glycerol(in) = glycerol(out)</text>
        <dbReference type="Rhea" id="RHEA:29675"/>
        <dbReference type="ChEBI" id="CHEBI:17754"/>
    </reaction>
</comment>
<protein>
    <submittedName>
        <fullName evidence="14">AQP10 protein</fullName>
    </submittedName>
</protein>
<comment type="similarity">
    <text evidence="2 12">Belongs to the MIP/aquaporin (TC 1.A.8) family.</text>
</comment>
<evidence type="ECO:0000256" key="1">
    <source>
        <dbReference type="ARBA" id="ARBA00004651"/>
    </source>
</evidence>
<proteinExistence type="inferred from homology"/>
<dbReference type="Gene3D" id="1.20.1080.10">
    <property type="entry name" value="Glycerol uptake facilitator protein"/>
    <property type="match status" value="1"/>
</dbReference>